<keyword evidence="1" id="KW-0808">Transferase</keyword>
<comment type="caution">
    <text evidence="1">The sequence shown here is derived from an EMBL/GenBank/DDBJ whole genome shotgun (WGS) entry which is preliminary data.</text>
</comment>
<evidence type="ECO:0000313" key="2">
    <source>
        <dbReference type="Proteomes" id="UP001296943"/>
    </source>
</evidence>
<reference evidence="1 2" key="1">
    <citation type="submission" date="2021-01" db="EMBL/GenBank/DDBJ databases">
        <title>Genomic Encyclopedia of Type Strains, Phase IV (KMG-IV): sequencing the most valuable type-strain genomes for metagenomic binning, comparative biology and taxonomic classification.</title>
        <authorList>
            <person name="Goeker M."/>
        </authorList>
    </citation>
    <scope>NUCLEOTIDE SEQUENCE [LARGE SCALE GENOMIC DNA]</scope>
    <source>
        <strain evidence="1 2">DSM 23711</strain>
    </source>
</reference>
<dbReference type="SUPFAM" id="SSF52833">
    <property type="entry name" value="Thioredoxin-like"/>
    <property type="match status" value="1"/>
</dbReference>
<evidence type="ECO:0000313" key="1">
    <source>
        <dbReference type="EMBL" id="MBM7572230.1"/>
    </source>
</evidence>
<protein>
    <submittedName>
        <fullName evidence="1">Methyltransferase MtxX (Methanogen marker protein 4)</fullName>
    </submittedName>
</protein>
<dbReference type="Proteomes" id="UP001296943">
    <property type="component" value="Unassembled WGS sequence"/>
</dbReference>
<name>A0ABS2N278_9BACI</name>
<proteinExistence type="predicted"/>
<dbReference type="InterPro" id="IPR036249">
    <property type="entry name" value="Thioredoxin-like_sf"/>
</dbReference>
<organism evidence="1 2">
    <name type="scientific">Aquibacillus albus</name>
    <dbReference type="NCBI Taxonomy" id="1168171"/>
    <lineage>
        <taxon>Bacteria</taxon>
        <taxon>Bacillati</taxon>
        <taxon>Bacillota</taxon>
        <taxon>Bacilli</taxon>
        <taxon>Bacillales</taxon>
        <taxon>Bacillaceae</taxon>
        <taxon>Aquibacillus</taxon>
    </lineage>
</organism>
<dbReference type="GO" id="GO:0008168">
    <property type="term" value="F:methyltransferase activity"/>
    <property type="evidence" value="ECO:0007669"/>
    <property type="project" value="UniProtKB-KW"/>
</dbReference>
<keyword evidence="1" id="KW-0489">Methyltransferase</keyword>
<accession>A0ABS2N278</accession>
<dbReference type="EMBL" id="JAFBDR010000015">
    <property type="protein sequence ID" value="MBM7572230.1"/>
    <property type="molecule type" value="Genomic_DNA"/>
</dbReference>
<dbReference type="RefSeq" id="WP_204500486.1">
    <property type="nucleotide sequence ID" value="NZ_JAFBDR010000015.1"/>
</dbReference>
<dbReference type="GO" id="GO:0032259">
    <property type="term" value="P:methylation"/>
    <property type="evidence" value="ECO:0007669"/>
    <property type="project" value="UniProtKB-KW"/>
</dbReference>
<keyword evidence="2" id="KW-1185">Reference proteome</keyword>
<gene>
    <name evidence="1" type="ORF">JOC48_002733</name>
</gene>
<sequence>MIIIKHFLICFIILFPISGCDSQKKINVISLKSNNYHIYFYAEKINSVAEDAYLQAILDFKTNLASSMDDFQLTQSETNISNVHHIKNFPTLIITKNGETVAKVTGKASSAEVLSNLKSAINYPFADEQNRMDLKKDQRFYYH</sequence>